<dbReference type="SUPFAM" id="SSF54631">
    <property type="entry name" value="CBS-domain pair"/>
    <property type="match status" value="1"/>
</dbReference>
<feature type="domain" description="CNNM transmembrane" evidence="11">
    <location>
        <begin position="1"/>
        <end position="143"/>
    </location>
</feature>
<evidence type="ECO:0000256" key="2">
    <source>
        <dbReference type="ARBA" id="ARBA00022692"/>
    </source>
</evidence>
<dbReference type="PROSITE" id="PS51371">
    <property type="entry name" value="CBS"/>
    <property type="match status" value="1"/>
</dbReference>
<dbReference type="Gene3D" id="3.30.465.10">
    <property type="match status" value="1"/>
</dbReference>
<accession>A0A7V3NUJ2</accession>
<feature type="transmembrane region" description="Helical" evidence="9">
    <location>
        <begin position="118"/>
        <end position="137"/>
    </location>
</feature>
<evidence type="ECO:0000256" key="4">
    <source>
        <dbReference type="ARBA" id="ARBA00022989"/>
    </source>
</evidence>
<organism evidence="12">
    <name type="scientific">candidate division WOR-3 bacterium</name>
    <dbReference type="NCBI Taxonomy" id="2052148"/>
    <lineage>
        <taxon>Bacteria</taxon>
        <taxon>Bacteria division WOR-3</taxon>
    </lineage>
</organism>
<evidence type="ECO:0000256" key="3">
    <source>
        <dbReference type="ARBA" id="ARBA00022737"/>
    </source>
</evidence>
<dbReference type="GO" id="GO:0005886">
    <property type="term" value="C:plasma membrane"/>
    <property type="evidence" value="ECO:0007669"/>
    <property type="project" value="TreeGrafter"/>
</dbReference>
<feature type="transmembrane region" description="Helical" evidence="9">
    <location>
        <begin position="55"/>
        <end position="81"/>
    </location>
</feature>
<dbReference type="InterPro" id="IPR036318">
    <property type="entry name" value="FAD-bd_PCMH-like_sf"/>
</dbReference>
<dbReference type="Pfam" id="PF01595">
    <property type="entry name" value="CNNM"/>
    <property type="match status" value="1"/>
</dbReference>
<feature type="domain" description="CBS" evidence="10">
    <location>
        <begin position="189"/>
        <end position="246"/>
    </location>
</feature>
<evidence type="ECO:0000256" key="8">
    <source>
        <dbReference type="PROSITE-ProRule" id="PRU01193"/>
    </source>
</evidence>
<keyword evidence="6 8" id="KW-0472">Membrane</keyword>
<evidence type="ECO:0000256" key="1">
    <source>
        <dbReference type="ARBA" id="ARBA00004141"/>
    </source>
</evidence>
<comment type="subcellular location">
    <subcellularLocation>
        <location evidence="1">Membrane</location>
        <topology evidence="1">Multi-pass membrane protein</topology>
    </subcellularLocation>
</comment>
<reference evidence="12" key="1">
    <citation type="journal article" date="2020" name="mSystems">
        <title>Genome- and Community-Level Interaction Insights into Carbon Utilization and Element Cycling Functions of Hydrothermarchaeota in Hydrothermal Sediment.</title>
        <authorList>
            <person name="Zhou Z."/>
            <person name="Liu Y."/>
            <person name="Xu W."/>
            <person name="Pan J."/>
            <person name="Luo Z.H."/>
            <person name="Li M."/>
        </authorList>
    </citation>
    <scope>NUCLEOTIDE SEQUENCE [LARGE SCALE GENOMIC DNA]</scope>
    <source>
        <strain evidence="12">SpSt-754</strain>
    </source>
</reference>
<dbReference type="SUPFAM" id="SSF56176">
    <property type="entry name" value="FAD-binding/transporter-associated domain-like"/>
    <property type="match status" value="1"/>
</dbReference>
<dbReference type="InterPro" id="IPR044751">
    <property type="entry name" value="Ion_transp-like_CBS"/>
</dbReference>
<dbReference type="InterPro" id="IPR016169">
    <property type="entry name" value="FAD-bd_PCMH_sub2"/>
</dbReference>
<evidence type="ECO:0000259" key="10">
    <source>
        <dbReference type="PROSITE" id="PS51371"/>
    </source>
</evidence>
<evidence type="ECO:0000256" key="5">
    <source>
        <dbReference type="ARBA" id="ARBA00023122"/>
    </source>
</evidence>
<dbReference type="SMART" id="SM01091">
    <property type="entry name" value="CorC_HlyC"/>
    <property type="match status" value="1"/>
</dbReference>
<evidence type="ECO:0000259" key="11">
    <source>
        <dbReference type="PROSITE" id="PS51846"/>
    </source>
</evidence>
<dbReference type="AlphaFoldDB" id="A0A7V3NUJ2"/>
<comment type="caution">
    <text evidence="12">The sequence shown here is derived from an EMBL/GenBank/DDBJ whole genome shotgun (WGS) entry which is preliminary data.</text>
</comment>
<dbReference type="PANTHER" id="PTHR22777">
    <property type="entry name" value="HEMOLYSIN-RELATED"/>
    <property type="match status" value="1"/>
</dbReference>
<dbReference type="CDD" id="cd04590">
    <property type="entry name" value="CBS_pair_CorC_HlyC_assoc"/>
    <property type="match status" value="1"/>
</dbReference>
<dbReference type="PANTHER" id="PTHR22777:SF17">
    <property type="entry name" value="UPF0053 PROTEIN SLL0260"/>
    <property type="match status" value="1"/>
</dbReference>
<evidence type="ECO:0000256" key="6">
    <source>
        <dbReference type="ARBA" id="ARBA00023136"/>
    </source>
</evidence>
<keyword evidence="4 8" id="KW-1133">Transmembrane helix</keyword>
<dbReference type="InterPro" id="IPR005170">
    <property type="entry name" value="Transptr-assoc_dom"/>
</dbReference>
<evidence type="ECO:0000256" key="7">
    <source>
        <dbReference type="PROSITE-ProRule" id="PRU00703"/>
    </source>
</evidence>
<evidence type="ECO:0000313" key="12">
    <source>
        <dbReference type="EMBL" id="HGB35294.1"/>
    </source>
</evidence>
<dbReference type="EMBL" id="DTGD01000004">
    <property type="protein sequence ID" value="HGB35294.1"/>
    <property type="molecule type" value="Genomic_DNA"/>
</dbReference>
<dbReference type="InterPro" id="IPR046342">
    <property type="entry name" value="CBS_dom_sf"/>
</dbReference>
<keyword evidence="3" id="KW-0677">Repeat</keyword>
<feature type="transmembrane region" description="Helical" evidence="9">
    <location>
        <begin position="88"/>
        <end position="106"/>
    </location>
</feature>
<keyword evidence="5 7" id="KW-0129">CBS domain</keyword>
<dbReference type="InterPro" id="IPR000644">
    <property type="entry name" value="CBS_dom"/>
</dbReference>
<dbReference type="InterPro" id="IPR002550">
    <property type="entry name" value="CNNM"/>
</dbReference>
<protein>
    <submittedName>
        <fullName evidence="12">DUF21 domain-containing protein</fullName>
    </submittedName>
</protein>
<gene>
    <name evidence="12" type="ORF">ENV38_00085</name>
</gene>
<proteinExistence type="predicted"/>
<evidence type="ECO:0000256" key="9">
    <source>
        <dbReference type="SAM" id="Phobius"/>
    </source>
</evidence>
<dbReference type="PROSITE" id="PS51846">
    <property type="entry name" value="CNNM"/>
    <property type="match status" value="1"/>
</dbReference>
<sequence>MEKFLIFLLLLFLSFNFSGCETAIFSTLRAELERIKSRFILQIAEKLKNFEKEALFSLLVSNTFVNTFAASIFSTLFWGFFSNLKLPTGLAQFVDVLIFTAIILIFGEVSPKLIAVKYPLKMLSFHSLVVYPFFLLLKPFARFIPSFNFENKDEGETDVLDEMEELAITSDPILRSRISMLHTKVGELMTPRDDVIALKPTDTVKYFLELLGKYPYSNYPVLDGSELLGVLKVGDRRILEANPEDKVANFLTECPTVPVNVRALKVLKDYGYEEFFAVIDEYGNFVGVLTLWDVLERLYPEPSVKWINKKSLIVSGDIPLNDLELILRKRIPFDTPTIQSLIMEVTGRIPEEGEVVELEGIKFEIIEKEFAKLTKIKVELL</sequence>
<dbReference type="GO" id="GO:0050660">
    <property type="term" value="F:flavin adenine dinucleotide binding"/>
    <property type="evidence" value="ECO:0007669"/>
    <property type="project" value="InterPro"/>
</dbReference>
<dbReference type="Pfam" id="PF00571">
    <property type="entry name" value="CBS"/>
    <property type="match status" value="2"/>
</dbReference>
<dbReference type="Gene3D" id="3.10.580.10">
    <property type="entry name" value="CBS-domain"/>
    <property type="match status" value="1"/>
</dbReference>
<keyword evidence="2 8" id="KW-0812">Transmembrane</keyword>
<dbReference type="Pfam" id="PF03471">
    <property type="entry name" value="CorC_HlyC"/>
    <property type="match status" value="1"/>
</dbReference>
<name>A0A7V3NUJ2_UNCW3</name>